<keyword evidence="2" id="KW-1003">Cell membrane</keyword>
<dbReference type="PATRIC" id="fig|1430899.3.peg.1923"/>
<keyword evidence="12" id="KW-1185">Reference proteome</keyword>
<evidence type="ECO:0000256" key="7">
    <source>
        <dbReference type="ARBA" id="ARBA00023136"/>
    </source>
</evidence>
<dbReference type="GO" id="GO:0005886">
    <property type="term" value="C:plasma membrane"/>
    <property type="evidence" value="ECO:0007669"/>
    <property type="project" value="UniProtKB-SubCell"/>
</dbReference>
<keyword evidence="7 9" id="KW-0472">Membrane</keyword>
<dbReference type="Proteomes" id="UP000052258">
    <property type="component" value="Unassembled WGS sequence"/>
</dbReference>
<dbReference type="EMBL" id="AZHO01000023">
    <property type="protein sequence ID" value="KMT58846.1"/>
    <property type="molecule type" value="Genomic_DNA"/>
</dbReference>
<dbReference type="CDD" id="cd04187">
    <property type="entry name" value="DPM1_like_bac"/>
    <property type="match status" value="1"/>
</dbReference>
<dbReference type="Gene3D" id="3.90.550.10">
    <property type="entry name" value="Spore Coat Polysaccharide Biosynthesis Protein SpsA, Chain A"/>
    <property type="match status" value="1"/>
</dbReference>
<evidence type="ECO:0000256" key="2">
    <source>
        <dbReference type="ARBA" id="ARBA00022475"/>
    </source>
</evidence>
<feature type="domain" description="Glycosyltransferase 2-like" evidence="10">
    <location>
        <begin position="8"/>
        <end position="170"/>
    </location>
</feature>
<comment type="subcellular location">
    <subcellularLocation>
        <location evidence="1">Cell membrane</location>
        <topology evidence="1">Multi-pass membrane protein</topology>
    </subcellularLocation>
</comment>
<evidence type="ECO:0000313" key="11">
    <source>
        <dbReference type="EMBL" id="KMT58846.1"/>
    </source>
</evidence>
<dbReference type="PANTHER" id="PTHR48090">
    <property type="entry name" value="UNDECAPRENYL-PHOSPHATE 4-DEOXY-4-FORMAMIDO-L-ARABINOSE TRANSFERASE-RELATED"/>
    <property type="match status" value="1"/>
</dbReference>
<evidence type="ECO:0000256" key="4">
    <source>
        <dbReference type="ARBA" id="ARBA00022679"/>
    </source>
</evidence>
<evidence type="ECO:0000256" key="5">
    <source>
        <dbReference type="ARBA" id="ARBA00022692"/>
    </source>
</evidence>
<evidence type="ECO:0000256" key="1">
    <source>
        <dbReference type="ARBA" id="ARBA00004651"/>
    </source>
</evidence>
<dbReference type="InterPro" id="IPR050256">
    <property type="entry name" value="Glycosyltransferase_2"/>
</dbReference>
<evidence type="ECO:0000256" key="6">
    <source>
        <dbReference type="ARBA" id="ARBA00022989"/>
    </source>
</evidence>
<keyword evidence="4 11" id="KW-0808">Transferase</keyword>
<dbReference type="OrthoDB" id="9807778at2"/>
<gene>
    <name evidence="11" type="ORF">X560_1882</name>
</gene>
<keyword evidence="3" id="KW-0328">Glycosyltransferase</keyword>
<dbReference type="SUPFAM" id="SSF53448">
    <property type="entry name" value="Nucleotide-diphospho-sugar transferases"/>
    <property type="match status" value="1"/>
</dbReference>
<comment type="caution">
    <text evidence="11">The sequence shown here is derived from an EMBL/GenBank/DDBJ whole genome shotgun (WGS) entry which is preliminary data.</text>
</comment>
<keyword evidence="6 9" id="KW-1133">Transmembrane helix</keyword>
<proteinExistence type="inferred from homology"/>
<evidence type="ECO:0000259" key="10">
    <source>
        <dbReference type="Pfam" id="PF00535"/>
    </source>
</evidence>
<dbReference type="FunFam" id="3.90.550.10:FF:000079">
    <property type="entry name" value="Probable glycosyl transferase"/>
    <property type="match status" value="1"/>
</dbReference>
<dbReference type="InterPro" id="IPR029044">
    <property type="entry name" value="Nucleotide-diphossugar_trans"/>
</dbReference>
<evidence type="ECO:0000256" key="8">
    <source>
        <dbReference type="ARBA" id="ARBA00038152"/>
    </source>
</evidence>
<name>A0A0J8J3F1_9LIST</name>
<dbReference type="GO" id="GO:0016757">
    <property type="term" value="F:glycosyltransferase activity"/>
    <property type="evidence" value="ECO:0007669"/>
    <property type="project" value="UniProtKB-KW"/>
</dbReference>
<organism evidence="11 12">
    <name type="scientific">Listeria fleischmannii 1991</name>
    <dbReference type="NCBI Taxonomy" id="1430899"/>
    <lineage>
        <taxon>Bacteria</taxon>
        <taxon>Bacillati</taxon>
        <taxon>Bacillota</taxon>
        <taxon>Bacilli</taxon>
        <taxon>Bacillales</taxon>
        <taxon>Listeriaceae</taxon>
        <taxon>Listeria</taxon>
    </lineage>
</organism>
<dbReference type="Pfam" id="PF00535">
    <property type="entry name" value="Glycos_transf_2"/>
    <property type="match status" value="1"/>
</dbReference>
<dbReference type="AlphaFoldDB" id="A0A0J8J3F1"/>
<evidence type="ECO:0000256" key="3">
    <source>
        <dbReference type="ARBA" id="ARBA00022676"/>
    </source>
</evidence>
<evidence type="ECO:0000313" key="12">
    <source>
        <dbReference type="Proteomes" id="UP000052258"/>
    </source>
</evidence>
<feature type="transmembrane region" description="Helical" evidence="9">
    <location>
        <begin position="265"/>
        <end position="290"/>
    </location>
</feature>
<comment type="similarity">
    <text evidence="8">Belongs to the glycosyltransferase 2 family. GtrB subfamily.</text>
</comment>
<dbReference type="RefSeq" id="WP_059140120.1">
    <property type="nucleotide sequence ID" value="NZ_KQ130617.1"/>
</dbReference>
<feature type="transmembrane region" description="Helical" evidence="9">
    <location>
        <begin position="232"/>
        <end position="253"/>
    </location>
</feature>
<sequence length="324" mass="37075">MTNQMELSVVIPVFNEEEVLISSYERLVAVMRRLTANFELIFVNDGSIDGTRSILNHLRELDAHVRVIHFSRNFGHQIAITAGVDYASGAGVVVIDADLQDPPELIPAMVEKWRAGYQVVYAKRLIRKGESFFKKFSAKVFYRALEKLSDTPIPVDTGDFRLMDRKVCRALRQVEEKNPFVRGQVSWLGFKQTEIEYERDERLYGTTKYPLRKMIKLSIDGITSFSYLPLKLATYLGVTVAACGFFYMFFVLFQKLFTTATVPGWASIVIIQLIFFGIVLLVLGVIGEYIGRMYEEVKHRPLYVIDEANGFDVSQLYAMKEDIK</sequence>
<keyword evidence="5 9" id="KW-0812">Transmembrane</keyword>
<dbReference type="PANTHER" id="PTHR48090:SF1">
    <property type="entry name" value="PROPHAGE BACTOPRENOL GLUCOSYL TRANSFERASE HOMOLOG"/>
    <property type="match status" value="1"/>
</dbReference>
<reference evidence="11 12" key="1">
    <citation type="journal article" date="2015" name="Genome Biol. Evol.">
        <title>Comparative Genomics of Listeria Sensu Lato: Genus-Wide Differences in Evolutionary Dynamics and the Progressive Gain of Complex, Potentially Pathogenicity-Related Traits through Lateral Gene Transfer.</title>
        <authorList>
            <person name="Chiara M."/>
            <person name="Caruso M."/>
            <person name="D'Erchia A.M."/>
            <person name="Manzari C."/>
            <person name="Fraccalvieri R."/>
            <person name="Goffredo E."/>
            <person name="Latorre L."/>
            <person name="Miccolupo A."/>
            <person name="Padalino I."/>
            <person name="Santagada G."/>
            <person name="Chiocco D."/>
            <person name="Pesole G."/>
            <person name="Horner D.S."/>
            <person name="Parisi A."/>
        </authorList>
    </citation>
    <scope>NUCLEOTIDE SEQUENCE [LARGE SCALE GENOMIC DNA]</scope>
    <source>
        <strain evidence="11 12">1991</strain>
    </source>
</reference>
<accession>A0A0J8J3F1</accession>
<evidence type="ECO:0000256" key="9">
    <source>
        <dbReference type="SAM" id="Phobius"/>
    </source>
</evidence>
<protein>
    <submittedName>
        <fullName evidence="11">Putative sugar transferase</fullName>
    </submittedName>
</protein>
<dbReference type="InterPro" id="IPR001173">
    <property type="entry name" value="Glyco_trans_2-like"/>
</dbReference>